<dbReference type="HOGENOM" id="CLU_000604_92_3_12"/>
<dbReference type="FunFam" id="3.40.50.300:FF:000127">
    <property type="entry name" value="Ribose import ATP-binding protein RbsA"/>
    <property type="match status" value="1"/>
</dbReference>
<dbReference type="PROSITE" id="PS00211">
    <property type="entry name" value="ABC_TRANSPORTER_1"/>
    <property type="match status" value="1"/>
</dbReference>
<protein>
    <submittedName>
        <fullName evidence="11">Putative ribose/galactose/methyl galactoside import ATP-bindingprotein</fullName>
        <ecNumber evidence="11">3.6.3.17</ecNumber>
    </submittedName>
</protein>
<keyword evidence="5" id="KW-0677">Repeat</keyword>
<keyword evidence="3" id="KW-1003">Cell membrane</keyword>
<keyword evidence="8" id="KW-1278">Translocase</keyword>
<dbReference type="GO" id="GO:0005524">
    <property type="term" value="F:ATP binding"/>
    <property type="evidence" value="ECO:0007669"/>
    <property type="project" value="UniProtKB-KW"/>
</dbReference>
<dbReference type="EMBL" id="CP001698">
    <property type="protein sequence ID" value="ADN01782.1"/>
    <property type="molecule type" value="Genomic_DNA"/>
</dbReference>
<dbReference type="Gene3D" id="3.40.50.300">
    <property type="entry name" value="P-loop containing nucleotide triphosphate hydrolases"/>
    <property type="match status" value="2"/>
</dbReference>
<evidence type="ECO:0000256" key="1">
    <source>
        <dbReference type="ARBA" id="ARBA00004202"/>
    </source>
</evidence>
<dbReference type="PROSITE" id="PS50893">
    <property type="entry name" value="ABC_TRANSPORTER_2"/>
    <property type="match status" value="2"/>
</dbReference>
<keyword evidence="6" id="KW-0547">Nucleotide-binding</keyword>
<keyword evidence="4" id="KW-0762">Sugar transport</keyword>
<feature type="domain" description="ABC transporter" evidence="10">
    <location>
        <begin position="253"/>
        <end position="497"/>
    </location>
</feature>
<evidence type="ECO:0000256" key="2">
    <source>
        <dbReference type="ARBA" id="ARBA00022448"/>
    </source>
</evidence>
<dbReference type="Pfam" id="PF00005">
    <property type="entry name" value="ABC_tran"/>
    <property type="match status" value="2"/>
</dbReference>
<feature type="domain" description="ABC transporter" evidence="10">
    <location>
        <begin position="6"/>
        <end position="243"/>
    </location>
</feature>
<dbReference type="InterPro" id="IPR017871">
    <property type="entry name" value="ABC_transporter-like_CS"/>
</dbReference>
<evidence type="ECO:0000256" key="3">
    <source>
        <dbReference type="ARBA" id="ARBA00022475"/>
    </source>
</evidence>
<dbReference type="CDD" id="cd03216">
    <property type="entry name" value="ABC_Carb_Monos_I"/>
    <property type="match status" value="1"/>
</dbReference>
<dbReference type="KEGG" id="sta:STHERM_c08330"/>
<organism evidence="11 12">
    <name type="scientific">Winmispira thermophila (strain ATCC 49972 / DSM 6192 / RI 19.B1)</name>
    <name type="common">Spirochaeta thermophila</name>
    <dbReference type="NCBI Taxonomy" id="665571"/>
    <lineage>
        <taxon>Bacteria</taxon>
        <taxon>Pseudomonadati</taxon>
        <taxon>Spirochaetota</taxon>
        <taxon>Spirochaetia</taxon>
        <taxon>Winmispirales</taxon>
        <taxon>Winmispiraceae</taxon>
        <taxon>Winmispira</taxon>
    </lineage>
</organism>
<dbReference type="Proteomes" id="UP000001296">
    <property type="component" value="Chromosome"/>
</dbReference>
<dbReference type="SUPFAM" id="SSF52540">
    <property type="entry name" value="P-loop containing nucleoside triphosphate hydrolases"/>
    <property type="match status" value="2"/>
</dbReference>
<dbReference type="SMART" id="SM00382">
    <property type="entry name" value="AAA"/>
    <property type="match status" value="2"/>
</dbReference>
<dbReference type="AlphaFoldDB" id="E0RRZ5"/>
<evidence type="ECO:0000256" key="4">
    <source>
        <dbReference type="ARBA" id="ARBA00022597"/>
    </source>
</evidence>
<accession>E0RRZ5</accession>
<dbReference type="PaxDb" id="665571-STHERM_c08330"/>
<gene>
    <name evidence="11" type="ordered locus">STHERM_c08330</name>
</gene>
<dbReference type="PANTHER" id="PTHR43790:SF3">
    <property type="entry name" value="D-ALLOSE IMPORT ATP-BINDING PROTEIN ALSA-RELATED"/>
    <property type="match status" value="1"/>
</dbReference>
<evidence type="ECO:0000256" key="8">
    <source>
        <dbReference type="ARBA" id="ARBA00022967"/>
    </source>
</evidence>
<dbReference type="InterPro" id="IPR003593">
    <property type="entry name" value="AAA+_ATPase"/>
</dbReference>
<dbReference type="GO" id="GO:0016887">
    <property type="term" value="F:ATP hydrolysis activity"/>
    <property type="evidence" value="ECO:0007669"/>
    <property type="project" value="InterPro"/>
</dbReference>
<evidence type="ECO:0000256" key="5">
    <source>
        <dbReference type="ARBA" id="ARBA00022737"/>
    </source>
</evidence>
<evidence type="ECO:0000313" key="12">
    <source>
        <dbReference type="Proteomes" id="UP000001296"/>
    </source>
</evidence>
<evidence type="ECO:0000313" key="11">
    <source>
        <dbReference type="EMBL" id="ADN01782.1"/>
    </source>
</evidence>
<keyword evidence="11" id="KW-0378">Hydrolase</keyword>
<reference key="1">
    <citation type="submission" date="2009-08" db="EMBL/GenBank/DDBJ databases">
        <title>The genome sequence of Spirochaeta thermophila DSM6192.</title>
        <authorList>
            <person name="Angelov A."/>
            <person name="Mientus M."/>
            <person name="Wittenberg S."/>
            <person name="Lehmann R."/>
            <person name="Liesegang H."/>
            <person name="Daniel R."/>
            <person name="Liebl W."/>
        </authorList>
    </citation>
    <scope>NUCLEOTIDE SEQUENCE</scope>
    <source>
        <strain>DSM 6192</strain>
    </source>
</reference>
<evidence type="ECO:0000256" key="7">
    <source>
        <dbReference type="ARBA" id="ARBA00022840"/>
    </source>
</evidence>
<dbReference type="CDD" id="cd03215">
    <property type="entry name" value="ABC_Carb_Monos_II"/>
    <property type="match status" value="1"/>
</dbReference>
<keyword evidence="2" id="KW-0813">Transport</keyword>
<dbReference type="EC" id="3.6.3.17" evidence="11"/>
<dbReference type="PANTHER" id="PTHR43790">
    <property type="entry name" value="CARBOHYDRATE TRANSPORT ATP-BINDING PROTEIN MG119-RELATED"/>
    <property type="match status" value="1"/>
</dbReference>
<sequence length="502" mass="55456">METPLLELKDVSMMYPGTLALDGVSFRIRQGEVHALIGENGAGKSTLVKIMSGVLTPTKGRIFLEGKEVAFGSPLDAQKAGIAVIHQEAAVFPDLSVAENIFMSSPVYAGRVPLLSWKEMHRRAAAILEELGVPLDTRTPVKDLSTAERQLVEIAKALTHRARIVIMDEPTSSLSAREVEDLFGIIRDLKASGTGVVFISHKFEEIEEIADHFTVLRDGQYVGEGEVRETSREEIIRMMIGRKIEQYYPERNSRPGEVVLEVRNLSREGVFHDVSFEVRRGEILGFFGLVGSGRTEVMRCIAGVDAWGSGEVRFRGETVRFRSLREAMRRGIVYVPEDRQLQGCILNMSICENITLPLLTALHKRGWIDRARERRFAEEYAKRLEVKAPHVHVWVNALSGGNQQKVVLAKWLAAQPSLLILDEPTRGIDIATKAAVHALVADLAAQGLAVLLVSSELPEVLGMADRVVVFHEGKVTGVFDARACTSEEIMRAALGHGERGVV</sequence>
<dbReference type="InterPro" id="IPR050107">
    <property type="entry name" value="ABC_carbohydrate_import_ATPase"/>
</dbReference>
<name>E0RRZ5_WINT6</name>
<evidence type="ECO:0000259" key="10">
    <source>
        <dbReference type="PROSITE" id="PS50893"/>
    </source>
</evidence>
<dbReference type="RefSeq" id="WP_013313623.1">
    <property type="nucleotide sequence ID" value="NC_014484.1"/>
</dbReference>
<comment type="subcellular location">
    <subcellularLocation>
        <location evidence="1">Cell membrane</location>
        <topology evidence="1">Peripheral membrane protein</topology>
    </subcellularLocation>
</comment>
<dbReference type="InterPro" id="IPR027417">
    <property type="entry name" value="P-loop_NTPase"/>
</dbReference>
<keyword evidence="9" id="KW-0472">Membrane</keyword>
<dbReference type="InterPro" id="IPR003439">
    <property type="entry name" value="ABC_transporter-like_ATP-bd"/>
</dbReference>
<dbReference type="eggNOG" id="COG1129">
    <property type="taxonomic scope" value="Bacteria"/>
</dbReference>
<keyword evidence="7 11" id="KW-0067">ATP-binding</keyword>
<dbReference type="GO" id="GO:0005886">
    <property type="term" value="C:plasma membrane"/>
    <property type="evidence" value="ECO:0007669"/>
    <property type="project" value="UniProtKB-SubCell"/>
</dbReference>
<proteinExistence type="predicted"/>
<evidence type="ECO:0000256" key="9">
    <source>
        <dbReference type="ARBA" id="ARBA00023136"/>
    </source>
</evidence>
<reference evidence="11 12" key="2">
    <citation type="journal article" date="2010" name="J. Bacteriol.">
        <title>Genome sequence of the polysaccharide-degrading, thermophilic anaerobe Spirochaeta thermophila DSM 6192.</title>
        <authorList>
            <person name="Angelov A."/>
            <person name="Liebl S."/>
            <person name="Ballschmiter M."/>
            <person name="Bomeke M."/>
            <person name="Lehmann R."/>
            <person name="Liesegang H."/>
            <person name="Daniel R."/>
            <person name="Liebl W."/>
        </authorList>
    </citation>
    <scope>NUCLEOTIDE SEQUENCE [LARGE SCALE GENOMIC DNA]</scope>
    <source>
        <strain evidence="12">ATCC 49972 / DSM 6192 / RI 19.B1</strain>
    </source>
</reference>
<evidence type="ECO:0000256" key="6">
    <source>
        <dbReference type="ARBA" id="ARBA00022741"/>
    </source>
</evidence>